<dbReference type="Gene3D" id="6.10.250.290">
    <property type="match status" value="1"/>
</dbReference>
<evidence type="ECO:0000256" key="6">
    <source>
        <dbReference type="HAMAP-Rule" id="MF_00362"/>
    </source>
</evidence>
<dbReference type="GO" id="GO:0003735">
    <property type="term" value="F:structural constituent of ribosome"/>
    <property type="evidence" value="ECO:0007669"/>
    <property type="project" value="InterPro"/>
</dbReference>
<dbReference type="InterPro" id="IPR002363">
    <property type="entry name" value="Ribosomal_uL10_CS_bac"/>
</dbReference>
<dbReference type="CDD" id="cd05797">
    <property type="entry name" value="Ribosomal_L10"/>
    <property type="match status" value="1"/>
</dbReference>
<accession>A0A846M642</accession>
<comment type="function">
    <text evidence="1 6">Forms part of the ribosomal stalk, playing a central role in the interaction of the ribosome with GTP-bound translation factors.</text>
</comment>
<dbReference type="GO" id="GO:0070180">
    <property type="term" value="F:large ribosomal subunit rRNA binding"/>
    <property type="evidence" value="ECO:0007669"/>
    <property type="project" value="UniProtKB-UniRule"/>
</dbReference>
<dbReference type="InterPro" id="IPR022973">
    <property type="entry name" value="Ribosomal_uL10_bac"/>
</dbReference>
<gene>
    <name evidence="6" type="primary">rplJ</name>
    <name evidence="7" type="ORF">FHS54_002361</name>
</gene>
<evidence type="ECO:0000256" key="1">
    <source>
        <dbReference type="ARBA" id="ARBA00002633"/>
    </source>
</evidence>
<organism evidence="7 8">
    <name type="scientific">Sphingobium vermicomposti</name>
    <dbReference type="NCBI Taxonomy" id="529005"/>
    <lineage>
        <taxon>Bacteria</taxon>
        <taxon>Pseudomonadati</taxon>
        <taxon>Pseudomonadota</taxon>
        <taxon>Alphaproteobacteria</taxon>
        <taxon>Sphingomonadales</taxon>
        <taxon>Sphingomonadaceae</taxon>
        <taxon>Sphingobium</taxon>
    </lineage>
</organism>
<dbReference type="EMBL" id="JAASQR010000003">
    <property type="protein sequence ID" value="NIJ17372.1"/>
    <property type="molecule type" value="Genomic_DNA"/>
</dbReference>
<sequence>MPFLISGLDGEKFFTGVSLDLSGSALFSSEDTGQSISPLRTFAPRQSRVFAVRSGFPGGHEVENGMDRNQKAEVVSALNAHLADVGVVVVTRNLGMTVAQSTVLRQKMREAGGTYKVTKNRLAKIAFEGTSYTSLSDLLTGPVGLASSADPVAAAKVAVEFAKTNDKLEIVGGAMGEVLLNAEGVKALASMPSLDELRAKIVGLLVAPATKLATVTQAPAAQLARVFNAYAEKDAA</sequence>
<dbReference type="InterPro" id="IPR043141">
    <property type="entry name" value="Ribosomal_uL10-like_sf"/>
</dbReference>
<evidence type="ECO:0000256" key="3">
    <source>
        <dbReference type="ARBA" id="ARBA00022980"/>
    </source>
</evidence>
<dbReference type="Pfam" id="PF00466">
    <property type="entry name" value="Ribosomal_L10"/>
    <property type="match status" value="1"/>
</dbReference>
<dbReference type="InterPro" id="IPR001790">
    <property type="entry name" value="Ribosomal_uL10"/>
</dbReference>
<dbReference type="PROSITE" id="PS01109">
    <property type="entry name" value="RIBOSOMAL_L10"/>
    <property type="match status" value="1"/>
</dbReference>
<dbReference type="PANTHER" id="PTHR11560">
    <property type="entry name" value="39S RIBOSOMAL PROTEIN L10, MITOCHONDRIAL"/>
    <property type="match status" value="1"/>
</dbReference>
<dbReference type="GO" id="GO:0006412">
    <property type="term" value="P:translation"/>
    <property type="evidence" value="ECO:0007669"/>
    <property type="project" value="UniProtKB-UniRule"/>
</dbReference>
<keyword evidence="6" id="KW-0699">rRNA-binding</keyword>
<dbReference type="HAMAP" id="MF_00362">
    <property type="entry name" value="Ribosomal_uL10"/>
    <property type="match status" value="1"/>
</dbReference>
<keyword evidence="8" id="KW-1185">Reference proteome</keyword>
<dbReference type="SUPFAM" id="SSF160369">
    <property type="entry name" value="Ribosomal protein L10-like"/>
    <property type="match status" value="1"/>
</dbReference>
<dbReference type="Proteomes" id="UP000576821">
    <property type="component" value="Unassembled WGS sequence"/>
</dbReference>
<dbReference type="GO" id="GO:0015934">
    <property type="term" value="C:large ribosomal subunit"/>
    <property type="evidence" value="ECO:0007669"/>
    <property type="project" value="InterPro"/>
</dbReference>
<comment type="similarity">
    <text evidence="2 6">Belongs to the universal ribosomal protein uL10 family.</text>
</comment>
<reference evidence="7 8" key="1">
    <citation type="submission" date="2020-03" db="EMBL/GenBank/DDBJ databases">
        <title>Genomic Encyclopedia of Type Strains, Phase IV (KMG-IV): sequencing the most valuable type-strain genomes for metagenomic binning, comparative biology and taxonomic classification.</title>
        <authorList>
            <person name="Goeker M."/>
        </authorList>
    </citation>
    <scope>NUCLEOTIDE SEQUENCE [LARGE SCALE GENOMIC DNA]</scope>
    <source>
        <strain evidence="7 8">DSM 21299</strain>
    </source>
</reference>
<protein>
    <recommendedName>
        <fullName evidence="5 6">Large ribosomal subunit protein uL10</fullName>
    </recommendedName>
</protein>
<evidence type="ECO:0000313" key="7">
    <source>
        <dbReference type="EMBL" id="NIJ17372.1"/>
    </source>
</evidence>
<evidence type="ECO:0000256" key="2">
    <source>
        <dbReference type="ARBA" id="ARBA00008889"/>
    </source>
</evidence>
<dbReference type="AlphaFoldDB" id="A0A846M642"/>
<comment type="caution">
    <text evidence="7">The sequence shown here is derived from an EMBL/GenBank/DDBJ whole genome shotgun (WGS) entry which is preliminary data.</text>
</comment>
<comment type="subunit">
    <text evidence="6">Part of the ribosomal stalk of the 50S ribosomal subunit. The N-terminus interacts with L11 and the large rRNA to form the base of the stalk. The C-terminus forms an elongated spine to which L12 dimers bind in a sequential fashion forming a multimeric L10(L12)X complex.</text>
</comment>
<proteinExistence type="inferred from homology"/>
<keyword evidence="3 6" id="KW-0689">Ribosomal protein</keyword>
<dbReference type="NCBIfam" id="NF000955">
    <property type="entry name" value="PRK00099.1-1"/>
    <property type="match status" value="1"/>
</dbReference>
<dbReference type="Gene3D" id="3.30.70.1730">
    <property type="match status" value="1"/>
</dbReference>
<evidence type="ECO:0000313" key="8">
    <source>
        <dbReference type="Proteomes" id="UP000576821"/>
    </source>
</evidence>
<evidence type="ECO:0000256" key="5">
    <source>
        <dbReference type="ARBA" id="ARBA00035202"/>
    </source>
</evidence>
<keyword evidence="4 6" id="KW-0687">Ribonucleoprotein</keyword>
<dbReference type="InterPro" id="IPR047865">
    <property type="entry name" value="Ribosomal_uL10_bac_type"/>
</dbReference>
<keyword evidence="6" id="KW-0694">RNA-binding</keyword>
<evidence type="ECO:0000256" key="4">
    <source>
        <dbReference type="ARBA" id="ARBA00023274"/>
    </source>
</evidence>
<name>A0A846M642_9SPHN</name>